<reference evidence="3 4" key="1">
    <citation type="submission" date="2014-07" db="EMBL/GenBank/DDBJ databases">
        <title>Genome of Chryseobacterium formosense LMG 24722.</title>
        <authorList>
            <person name="Pipes S.E."/>
            <person name="Stropko S.J."/>
            <person name="Newman J.D."/>
        </authorList>
    </citation>
    <scope>NUCLEOTIDE SEQUENCE [LARGE SCALE GENOMIC DNA]</scope>
    <source>
        <strain evidence="3 4">LMG 24722</strain>
    </source>
</reference>
<dbReference type="Proteomes" id="UP000028713">
    <property type="component" value="Unassembled WGS sequence"/>
</dbReference>
<dbReference type="eggNOG" id="COG4319">
    <property type="taxonomic scope" value="Bacteria"/>
</dbReference>
<evidence type="ECO:0000259" key="2">
    <source>
        <dbReference type="Pfam" id="PF14534"/>
    </source>
</evidence>
<sequence>MKKTAITALAVFALSMGFSSTTNAQKQNTKAVSVKSNSDKTEVVKLVKDYFAALNSSDASKVVSLFTTDGVLLAPGAPTATGSEQVKGTFQYVFDNFKYSLTVTIGEVVVDKDYAFAASTSKGSFVIKSSNQTVEDDFRETFVLKKVGGQWKIARYMYNKSK</sequence>
<dbReference type="Pfam" id="PF14534">
    <property type="entry name" value="DUF4440"/>
    <property type="match status" value="1"/>
</dbReference>
<dbReference type="InterPro" id="IPR032710">
    <property type="entry name" value="NTF2-like_dom_sf"/>
</dbReference>
<dbReference type="NCBIfam" id="TIGR02246">
    <property type="entry name" value="SgcJ/EcaC family oxidoreductase"/>
    <property type="match status" value="1"/>
</dbReference>
<dbReference type="InterPro" id="IPR027843">
    <property type="entry name" value="DUF4440"/>
</dbReference>
<dbReference type="AlphaFoldDB" id="A0A085Z886"/>
<evidence type="ECO:0000313" key="3">
    <source>
        <dbReference type="EMBL" id="KFF00650.1"/>
    </source>
</evidence>
<protein>
    <recommendedName>
        <fullName evidence="2">DUF4440 domain-containing protein</fullName>
    </recommendedName>
</protein>
<dbReference type="InterPro" id="IPR011944">
    <property type="entry name" value="Steroid_delta5-4_isomerase"/>
</dbReference>
<proteinExistence type="predicted"/>
<accession>A0A085Z886</accession>
<keyword evidence="4" id="KW-1185">Reference proteome</keyword>
<evidence type="ECO:0000313" key="4">
    <source>
        <dbReference type="Proteomes" id="UP000028713"/>
    </source>
</evidence>
<dbReference type="SUPFAM" id="SSF54427">
    <property type="entry name" value="NTF2-like"/>
    <property type="match status" value="1"/>
</dbReference>
<feature type="chain" id="PRO_5001800831" description="DUF4440 domain-containing protein" evidence="1">
    <location>
        <begin position="25"/>
        <end position="162"/>
    </location>
</feature>
<dbReference type="STRING" id="236814.IX39_08470"/>
<evidence type="ECO:0000256" key="1">
    <source>
        <dbReference type="SAM" id="SignalP"/>
    </source>
</evidence>
<dbReference type="EMBL" id="JPRP01000001">
    <property type="protein sequence ID" value="KFF00650.1"/>
    <property type="molecule type" value="Genomic_DNA"/>
</dbReference>
<dbReference type="Gene3D" id="3.10.450.50">
    <property type="match status" value="1"/>
</dbReference>
<dbReference type="CDD" id="cd00531">
    <property type="entry name" value="NTF2_like"/>
    <property type="match status" value="1"/>
</dbReference>
<dbReference type="OrthoDB" id="6491893at2"/>
<dbReference type="RefSeq" id="WP_034675123.1">
    <property type="nucleotide sequence ID" value="NZ_FPAP01000001.1"/>
</dbReference>
<comment type="caution">
    <text evidence="3">The sequence shown here is derived from an EMBL/GenBank/DDBJ whole genome shotgun (WGS) entry which is preliminary data.</text>
</comment>
<keyword evidence="1" id="KW-0732">Signal</keyword>
<name>A0A085Z886_9FLAO</name>
<feature type="signal peptide" evidence="1">
    <location>
        <begin position="1"/>
        <end position="24"/>
    </location>
</feature>
<feature type="domain" description="DUF4440" evidence="2">
    <location>
        <begin position="44"/>
        <end position="153"/>
    </location>
</feature>
<organism evidence="3 4">
    <name type="scientific">Chryseobacterium formosense</name>
    <dbReference type="NCBI Taxonomy" id="236814"/>
    <lineage>
        <taxon>Bacteria</taxon>
        <taxon>Pseudomonadati</taxon>
        <taxon>Bacteroidota</taxon>
        <taxon>Flavobacteriia</taxon>
        <taxon>Flavobacteriales</taxon>
        <taxon>Weeksellaceae</taxon>
        <taxon>Chryseobacterium group</taxon>
        <taxon>Chryseobacterium</taxon>
    </lineage>
</organism>
<gene>
    <name evidence="3" type="ORF">IX39_08470</name>
</gene>